<evidence type="ECO:0000313" key="2">
    <source>
        <dbReference type="Proteomes" id="UP001201701"/>
    </source>
</evidence>
<dbReference type="InterPro" id="IPR021381">
    <property type="entry name" value="DUF3011"/>
</dbReference>
<reference evidence="1 2" key="1">
    <citation type="submission" date="2022-02" db="EMBL/GenBank/DDBJ databases">
        <title>Draft genome sequence of Mezorhizobium retamae strain IRAMC:0171 isolated from Retama raetam nodules.</title>
        <authorList>
            <person name="Bengaied R."/>
            <person name="Sbissi I."/>
            <person name="Huber K."/>
            <person name="Ghodbane F."/>
            <person name="Nouioui I."/>
            <person name="Tarhouni M."/>
            <person name="Gtari M."/>
        </authorList>
    </citation>
    <scope>NUCLEOTIDE SEQUENCE [LARGE SCALE GENOMIC DNA]</scope>
    <source>
        <strain evidence="1 2">IRAMC:0171</strain>
    </source>
</reference>
<dbReference type="Pfam" id="PF11218">
    <property type="entry name" value="DUF3011"/>
    <property type="match status" value="1"/>
</dbReference>
<protein>
    <submittedName>
        <fullName evidence="1">DUF3011 domain-containing protein</fullName>
    </submittedName>
</protein>
<sequence>MSTYERDRTVIKIAAASLIGLAALLGVSTLPANAGRTVTCSSDDDQYNECQADFRSAVIVRQKSNSPCIRNRTWGYDRGSGTIWVDRGCRAVFGEGSPGRRAVRRYYDDPFGPPIAEPRRYDPYYDRRYRDRSDDCFYNGDC</sequence>
<dbReference type="Proteomes" id="UP001201701">
    <property type="component" value="Unassembled WGS sequence"/>
</dbReference>
<dbReference type="RefSeq" id="WP_239369645.1">
    <property type="nucleotide sequence ID" value="NZ_JAKREW010000034.1"/>
</dbReference>
<organism evidence="1 2">
    <name type="scientific">Mesorhizobium retamae</name>
    <dbReference type="NCBI Taxonomy" id="2912854"/>
    <lineage>
        <taxon>Bacteria</taxon>
        <taxon>Pseudomonadati</taxon>
        <taxon>Pseudomonadota</taxon>
        <taxon>Alphaproteobacteria</taxon>
        <taxon>Hyphomicrobiales</taxon>
        <taxon>Phyllobacteriaceae</taxon>
        <taxon>Mesorhizobium</taxon>
    </lineage>
</organism>
<gene>
    <name evidence="1" type="ORF">L4923_24095</name>
</gene>
<proteinExistence type="predicted"/>
<keyword evidence="2" id="KW-1185">Reference proteome</keyword>
<comment type="caution">
    <text evidence="1">The sequence shown here is derived from an EMBL/GenBank/DDBJ whole genome shotgun (WGS) entry which is preliminary data.</text>
</comment>
<evidence type="ECO:0000313" key="1">
    <source>
        <dbReference type="EMBL" id="MCG7508127.1"/>
    </source>
</evidence>
<dbReference type="EMBL" id="JAKREW010000034">
    <property type="protein sequence ID" value="MCG7508127.1"/>
    <property type="molecule type" value="Genomic_DNA"/>
</dbReference>
<accession>A0ABS9QL44</accession>
<name>A0ABS9QL44_9HYPH</name>